<dbReference type="GO" id="GO:0003676">
    <property type="term" value="F:nucleic acid binding"/>
    <property type="evidence" value="ECO:0007669"/>
    <property type="project" value="InterPro"/>
</dbReference>
<dbReference type="Proteomes" id="UP000276603">
    <property type="component" value="Unassembled WGS sequence"/>
</dbReference>
<evidence type="ECO:0000313" key="2">
    <source>
        <dbReference type="Proteomes" id="UP000276603"/>
    </source>
</evidence>
<dbReference type="InterPro" id="IPR011856">
    <property type="entry name" value="tRNA_endonuc-like_dom_sf"/>
</dbReference>
<proteinExistence type="predicted"/>
<comment type="caution">
    <text evidence="1">The sequence shown here is derived from an EMBL/GenBank/DDBJ whole genome shotgun (WGS) entry which is preliminary data.</text>
</comment>
<reference evidence="1 2" key="1">
    <citation type="submission" date="2018-10" db="EMBL/GenBank/DDBJ databases">
        <title>Ulvibacterium marinum gen. nov., sp. nov., a novel marine bacterium of the family Flavobacteriaceae, isolated from a culture of the green alga Ulva prolifera.</title>
        <authorList>
            <person name="Zhang Z."/>
        </authorList>
    </citation>
    <scope>NUCLEOTIDE SEQUENCE [LARGE SCALE GENOMIC DNA]</scope>
    <source>
        <strain evidence="1 2">CCMM003</strain>
    </source>
</reference>
<keyword evidence="2" id="KW-1185">Reference proteome</keyword>
<dbReference type="Gene3D" id="3.40.1350.10">
    <property type="match status" value="1"/>
</dbReference>
<dbReference type="RefSeq" id="WP_120711201.1">
    <property type="nucleotide sequence ID" value="NZ_RBCJ01000002.1"/>
</dbReference>
<dbReference type="AlphaFoldDB" id="A0A3B0C4G9"/>
<accession>A0A3B0C4G9</accession>
<name>A0A3B0C4G9_9FLAO</name>
<organism evidence="1 2">
    <name type="scientific">Ulvibacterium marinum</name>
    <dbReference type="NCBI Taxonomy" id="2419782"/>
    <lineage>
        <taxon>Bacteria</taxon>
        <taxon>Pseudomonadati</taxon>
        <taxon>Bacteroidota</taxon>
        <taxon>Flavobacteriia</taxon>
        <taxon>Flavobacteriales</taxon>
        <taxon>Flavobacteriaceae</taxon>
        <taxon>Ulvibacterium</taxon>
    </lineage>
</organism>
<evidence type="ECO:0000313" key="1">
    <source>
        <dbReference type="EMBL" id="RKN81045.1"/>
    </source>
</evidence>
<sequence length="138" mass="15829">MSRNQALEKVGRARVAYFLQQRGWLVGEAFDNGYDLLAFNTETKDICLIELKTMDLNNRGAETNLTSPVSKKERESCTHIIVYLEPEGRCFIARKEKILTKKGNIFAATTIEGKLRKPRKGSYSFAVYENCWEELKSK</sequence>
<dbReference type="EMBL" id="RBCJ01000002">
    <property type="protein sequence ID" value="RKN81045.1"/>
    <property type="molecule type" value="Genomic_DNA"/>
</dbReference>
<dbReference type="OrthoDB" id="9906354at2"/>
<gene>
    <name evidence="1" type="ORF">D7Z94_08830</name>
</gene>
<protein>
    <submittedName>
        <fullName evidence="1">Uncharacterized protein</fullName>
    </submittedName>
</protein>